<keyword evidence="9" id="KW-0226">DNA condensation</keyword>
<keyword evidence="8" id="KW-0498">Mitosis</keyword>
<comment type="caution">
    <text evidence="12">The sequence shown here is derived from an EMBL/GenBank/DDBJ whole genome shotgun (WGS) entry which is preliminary data.</text>
</comment>
<protein>
    <recommendedName>
        <fullName evidence="4">Condensin complex subunit 2</fullName>
    </recommendedName>
</protein>
<comment type="similarity">
    <text evidence="3">Belongs to the CND2 (condensin subunit 2) family.</text>
</comment>
<comment type="subcellular location">
    <subcellularLocation>
        <location evidence="1">Chromosome</location>
    </subcellularLocation>
    <subcellularLocation>
        <location evidence="2">Cytoplasm</location>
    </subcellularLocation>
</comment>
<dbReference type="GO" id="GO:0051301">
    <property type="term" value="P:cell division"/>
    <property type="evidence" value="ECO:0007669"/>
    <property type="project" value="UniProtKB-KW"/>
</dbReference>
<reference evidence="12 13" key="1">
    <citation type="journal article" date="2023" name="Insect Mol. Biol.">
        <title>Genome sequencing provides insights into the evolution of gene families encoding plant cell wall-degrading enzymes in longhorned beetles.</title>
        <authorList>
            <person name="Shin N.R."/>
            <person name="Okamura Y."/>
            <person name="Kirsch R."/>
            <person name="Pauchet Y."/>
        </authorList>
    </citation>
    <scope>NUCLEOTIDE SEQUENCE [LARGE SCALE GENOMIC DNA]</scope>
    <source>
        <strain evidence="12">EAD_L_NR</strain>
    </source>
</reference>
<feature type="compositionally biased region" description="Basic and acidic residues" evidence="11">
    <location>
        <begin position="163"/>
        <end position="173"/>
    </location>
</feature>
<dbReference type="AlphaFoldDB" id="A0AAV8WA31"/>
<dbReference type="InterPro" id="IPR022816">
    <property type="entry name" value="Condensin_barren_su2"/>
</dbReference>
<dbReference type="GO" id="GO:0003682">
    <property type="term" value="F:chromatin binding"/>
    <property type="evidence" value="ECO:0007669"/>
    <property type="project" value="TreeGrafter"/>
</dbReference>
<feature type="region of interest" description="Disordered" evidence="11">
    <location>
        <begin position="160"/>
        <end position="194"/>
    </location>
</feature>
<evidence type="ECO:0000256" key="11">
    <source>
        <dbReference type="SAM" id="MobiDB-lite"/>
    </source>
</evidence>
<organism evidence="12 13">
    <name type="scientific">Exocentrus adspersus</name>
    <dbReference type="NCBI Taxonomy" id="1586481"/>
    <lineage>
        <taxon>Eukaryota</taxon>
        <taxon>Metazoa</taxon>
        <taxon>Ecdysozoa</taxon>
        <taxon>Arthropoda</taxon>
        <taxon>Hexapoda</taxon>
        <taxon>Insecta</taxon>
        <taxon>Pterygota</taxon>
        <taxon>Neoptera</taxon>
        <taxon>Endopterygota</taxon>
        <taxon>Coleoptera</taxon>
        <taxon>Polyphaga</taxon>
        <taxon>Cucujiformia</taxon>
        <taxon>Chrysomeloidea</taxon>
        <taxon>Cerambycidae</taxon>
        <taxon>Lamiinae</taxon>
        <taxon>Acanthocinini</taxon>
        <taxon>Exocentrus</taxon>
    </lineage>
</organism>
<name>A0AAV8WA31_9CUCU</name>
<keyword evidence="7" id="KW-0132">Cell division</keyword>
<dbReference type="PANTHER" id="PTHR13108">
    <property type="entry name" value="CONDENSIN COMPLEX SUBUNIT 2"/>
    <property type="match status" value="1"/>
</dbReference>
<dbReference type="Pfam" id="PF05786">
    <property type="entry name" value="Cnd2"/>
    <property type="match status" value="2"/>
</dbReference>
<dbReference type="GO" id="GO:0007076">
    <property type="term" value="P:mitotic chromosome condensation"/>
    <property type="evidence" value="ECO:0007669"/>
    <property type="project" value="InterPro"/>
</dbReference>
<evidence type="ECO:0000313" key="12">
    <source>
        <dbReference type="EMBL" id="KAJ8922646.1"/>
    </source>
</evidence>
<evidence type="ECO:0000256" key="9">
    <source>
        <dbReference type="ARBA" id="ARBA00023067"/>
    </source>
</evidence>
<feature type="region of interest" description="Disordered" evidence="11">
    <location>
        <begin position="526"/>
        <end position="556"/>
    </location>
</feature>
<feature type="compositionally biased region" description="Polar residues" evidence="11">
    <location>
        <begin position="526"/>
        <end position="537"/>
    </location>
</feature>
<evidence type="ECO:0000256" key="2">
    <source>
        <dbReference type="ARBA" id="ARBA00004496"/>
    </source>
</evidence>
<evidence type="ECO:0000256" key="6">
    <source>
        <dbReference type="ARBA" id="ARBA00022490"/>
    </source>
</evidence>
<keyword evidence="5" id="KW-0158">Chromosome</keyword>
<dbReference type="EMBL" id="JANEYG010000006">
    <property type="protein sequence ID" value="KAJ8922646.1"/>
    <property type="molecule type" value="Genomic_DNA"/>
</dbReference>
<evidence type="ECO:0000256" key="7">
    <source>
        <dbReference type="ARBA" id="ARBA00022618"/>
    </source>
</evidence>
<evidence type="ECO:0000256" key="4">
    <source>
        <dbReference type="ARBA" id="ARBA00016065"/>
    </source>
</evidence>
<dbReference type="GO" id="GO:0000796">
    <property type="term" value="C:condensin complex"/>
    <property type="evidence" value="ECO:0007669"/>
    <property type="project" value="InterPro"/>
</dbReference>
<keyword evidence="10" id="KW-0131">Cell cycle</keyword>
<accession>A0AAV8WA31</accession>
<dbReference type="GO" id="GO:0005737">
    <property type="term" value="C:cytoplasm"/>
    <property type="evidence" value="ECO:0007669"/>
    <property type="project" value="UniProtKB-SubCell"/>
</dbReference>
<proteinExistence type="inferred from homology"/>
<dbReference type="Proteomes" id="UP001159042">
    <property type="component" value="Unassembled WGS sequence"/>
</dbReference>
<sequence length="698" mass="79552">MNTSTPFPERNPLANRDLHNVSAMAASPLRRRSVLQTPIVVLENVNDEKERSSRRSFVDIQRRLSNIPRGVSPLNESHKFLGEQDMKDHFQICTRLFTENKITPKNAWKLHIIDLLKDMAQKTSEDVLQVAGTSLDISAKVYSIRVDDIHSDGMKLASSMSRVTDKELPHDSGDIDNEGEADKENVPDKRKKKKRTLLTGKKNTICKDPKTLQAPLPKLESVVFSTRTDAESSAIDNLFTNKLKMDNSGYKFMLLSCEKAWTEQPDPVVQGLNASNRKKYPLMVDPLPSVKLCAPFKDFELDEWDPDEEEKQLASQKSSFMEYQQDVVFDEDGVPMHELDGSIHDIFENAQDDDVESVHEEVVPQIRGDIAKIVEFQPNLTSGTYKSEYSYNTVVPTYSGKLIDQIWAGPSHWKLKFIRRSSVRFSGQVTQQTKQAKMGRKKKQPEMINYDVEFEEFDMNNKLKIKRKPPTADFHKITLPVPDSSCIKLMEHIQELMTKPGVCPVKKKPAGEKQLEYEVSGYKYQNPNDSQYCSQHSSDPDVNNPLPDGDDNDFDDGDQVEEHQVAQQEFLGENLVDAPEEVPKSYVPYALQAKKMNMKKLKAAVWQIVTNTPVNLIMDPQEKAGKVIPTTFSKMFKELPNLLPQKMQKELSCSLAFVALLHLCNEQNLKLIQHPGYKDFDINGPEFYSTHRKNAKQM</sequence>
<gene>
    <name evidence="12" type="ORF">NQ315_007678</name>
</gene>
<evidence type="ECO:0000256" key="3">
    <source>
        <dbReference type="ARBA" id="ARBA00009471"/>
    </source>
</evidence>
<dbReference type="PANTHER" id="PTHR13108:SF9">
    <property type="entry name" value="CONDENSIN COMPLEX SUBUNIT 2"/>
    <property type="match status" value="1"/>
</dbReference>
<evidence type="ECO:0000256" key="1">
    <source>
        <dbReference type="ARBA" id="ARBA00004286"/>
    </source>
</evidence>
<evidence type="ECO:0000256" key="8">
    <source>
        <dbReference type="ARBA" id="ARBA00022776"/>
    </source>
</evidence>
<keyword evidence="13" id="KW-1185">Reference proteome</keyword>
<keyword evidence="6" id="KW-0963">Cytoplasm</keyword>
<evidence type="ECO:0000256" key="10">
    <source>
        <dbReference type="ARBA" id="ARBA00023306"/>
    </source>
</evidence>
<evidence type="ECO:0000256" key="5">
    <source>
        <dbReference type="ARBA" id="ARBA00022454"/>
    </source>
</evidence>
<evidence type="ECO:0000313" key="13">
    <source>
        <dbReference type="Proteomes" id="UP001159042"/>
    </source>
</evidence>